<organism evidence="2 3">
    <name type="scientific">Hydrogenophaga laconesensis</name>
    <dbReference type="NCBI Taxonomy" id="1805971"/>
    <lineage>
        <taxon>Bacteria</taxon>
        <taxon>Pseudomonadati</taxon>
        <taxon>Pseudomonadota</taxon>
        <taxon>Betaproteobacteria</taxon>
        <taxon>Burkholderiales</taxon>
        <taxon>Comamonadaceae</taxon>
        <taxon>Hydrogenophaga</taxon>
    </lineage>
</organism>
<accession>A0ABU1VH60</accession>
<evidence type="ECO:0000313" key="2">
    <source>
        <dbReference type="EMBL" id="MDR7096821.1"/>
    </source>
</evidence>
<protein>
    <submittedName>
        <fullName evidence="2">Transcriptional regulator with XRE-family HTH domain</fullName>
    </submittedName>
</protein>
<dbReference type="PROSITE" id="PS50943">
    <property type="entry name" value="HTH_CROC1"/>
    <property type="match status" value="1"/>
</dbReference>
<dbReference type="InterPro" id="IPR010982">
    <property type="entry name" value="Lambda_DNA-bd_dom_sf"/>
</dbReference>
<gene>
    <name evidence="2" type="ORF">J2X09_004578</name>
</gene>
<evidence type="ECO:0000313" key="3">
    <source>
        <dbReference type="Proteomes" id="UP001265550"/>
    </source>
</evidence>
<sequence length="135" mass="15606">MEHKLEFAQRLREAMLAAGLEPRPGVLLNLFNTHYWGRSVSFQAVSRWLRGEAIPAQDKLLVLAQILKVEPEVLRFGRAVRHQVQESRKRWDDGVSYEEREVFDAFLRLPVPQRKVVREIIFAFAQAHASRGGKS</sequence>
<dbReference type="InterPro" id="IPR001387">
    <property type="entry name" value="Cro/C1-type_HTH"/>
</dbReference>
<proteinExistence type="predicted"/>
<keyword evidence="3" id="KW-1185">Reference proteome</keyword>
<dbReference type="Pfam" id="PF01381">
    <property type="entry name" value="HTH_3"/>
    <property type="match status" value="1"/>
</dbReference>
<name>A0ABU1VH60_9BURK</name>
<comment type="caution">
    <text evidence="2">The sequence shown here is derived from an EMBL/GenBank/DDBJ whole genome shotgun (WGS) entry which is preliminary data.</text>
</comment>
<dbReference type="EMBL" id="JAVDWE010000016">
    <property type="protein sequence ID" value="MDR7096821.1"/>
    <property type="molecule type" value="Genomic_DNA"/>
</dbReference>
<evidence type="ECO:0000259" key="1">
    <source>
        <dbReference type="PROSITE" id="PS50943"/>
    </source>
</evidence>
<reference evidence="2 3" key="1">
    <citation type="submission" date="2023-07" db="EMBL/GenBank/DDBJ databases">
        <title>Sorghum-associated microbial communities from plants grown in Nebraska, USA.</title>
        <authorList>
            <person name="Schachtman D."/>
        </authorList>
    </citation>
    <scope>NUCLEOTIDE SEQUENCE [LARGE SCALE GENOMIC DNA]</scope>
    <source>
        <strain evidence="2 3">BE240</strain>
    </source>
</reference>
<dbReference type="Gene3D" id="1.10.260.40">
    <property type="entry name" value="lambda repressor-like DNA-binding domains"/>
    <property type="match status" value="1"/>
</dbReference>
<dbReference type="CDD" id="cd00093">
    <property type="entry name" value="HTH_XRE"/>
    <property type="match status" value="1"/>
</dbReference>
<feature type="domain" description="HTH cro/C1-type" evidence="1">
    <location>
        <begin position="40"/>
        <end position="74"/>
    </location>
</feature>
<dbReference type="Proteomes" id="UP001265550">
    <property type="component" value="Unassembled WGS sequence"/>
</dbReference>
<dbReference type="SUPFAM" id="SSF47413">
    <property type="entry name" value="lambda repressor-like DNA-binding domains"/>
    <property type="match status" value="1"/>
</dbReference>
<dbReference type="RefSeq" id="WP_204734471.1">
    <property type="nucleotide sequence ID" value="NZ_JAVDWE010000016.1"/>
</dbReference>